<dbReference type="AlphaFoldDB" id="A0A9X1JWU5"/>
<keyword evidence="3" id="KW-1185">Reference proteome</keyword>
<protein>
    <recommendedName>
        <fullName evidence="1">Beta-lactamase hydrolase-like protein phosphatase-like domain-containing protein</fullName>
    </recommendedName>
</protein>
<evidence type="ECO:0000313" key="2">
    <source>
        <dbReference type="EMBL" id="MBW4706276.1"/>
    </source>
</evidence>
<organism evidence="2 3">
    <name type="scientific">Roseobacter insulae</name>
    <dbReference type="NCBI Taxonomy" id="2859783"/>
    <lineage>
        <taxon>Bacteria</taxon>
        <taxon>Pseudomonadati</taxon>
        <taxon>Pseudomonadota</taxon>
        <taxon>Alphaproteobacteria</taxon>
        <taxon>Rhodobacterales</taxon>
        <taxon>Roseobacteraceae</taxon>
        <taxon>Roseobacter</taxon>
    </lineage>
</organism>
<dbReference type="InterPro" id="IPR005939">
    <property type="entry name" value="BLH_phosphatase-like"/>
</dbReference>
<accession>A0A9X1JWU5</accession>
<reference evidence="2" key="1">
    <citation type="submission" date="2021-07" db="EMBL/GenBank/DDBJ databases">
        <title>Roseobacter insulae sp. nov., isolated from a tidal flat.</title>
        <authorList>
            <person name="Park S."/>
            <person name="Yoon J.-H."/>
        </authorList>
    </citation>
    <scope>NUCLEOTIDE SEQUENCE</scope>
    <source>
        <strain evidence="2">YSTF-M11</strain>
    </source>
</reference>
<gene>
    <name evidence="2" type="ORF">KX928_00590</name>
</gene>
<sequence>MTAQISTDDLPLIHALGFRSVMCNRPDGETQDQQLFAAIAQAADNVEMVSCYLPVPREGPSPETISSFLEALDTLPKPILAYCASGERSKRLFEKAHSEKSDTT</sequence>
<name>A0A9X1JWU5_9RHOB</name>
<proteinExistence type="predicted"/>
<dbReference type="Proteomes" id="UP001138661">
    <property type="component" value="Unassembled WGS sequence"/>
</dbReference>
<dbReference type="GO" id="GO:0016787">
    <property type="term" value="F:hydrolase activity"/>
    <property type="evidence" value="ECO:0007669"/>
    <property type="project" value="InterPro"/>
</dbReference>
<evidence type="ECO:0000259" key="1">
    <source>
        <dbReference type="Pfam" id="PF04273"/>
    </source>
</evidence>
<comment type="caution">
    <text evidence="2">The sequence shown here is derived from an EMBL/GenBank/DDBJ whole genome shotgun (WGS) entry which is preliminary data.</text>
</comment>
<feature type="domain" description="Beta-lactamase hydrolase-like protein phosphatase-like" evidence="1">
    <location>
        <begin position="2"/>
        <end position="93"/>
    </location>
</feature>
<dbReference type="EMBL" id="JAHXDN010000001">
    <property type="protein sequence ID" value="MBW4706276.1"/>
    <property type="molecule type" value="Genomic_DNA"/>
</dbReference>
<dbReference type="Pfam" id="PF04273">
    <property type="entry name" value="BLH_phosphatase"/>
    <property type="match status" value="1"/>
</dbReference>
<evidence type="ECO:0000313" key="3">
    <source>
        <dbReference type="Proteomes" id="UP001138661"/>
    </source>
</evidence>